<keyword evidence="3" id="KW-1185">Reference proteome</keyword>
<evidence type="ECO:0000259" key="1">
    <source>
        <dbReference type="PROSITE" id="PS51737"/>
    </source>
</evidence>
<evidence type="ECO:0000313" key="2">
    <source>
        <dbReference type="EMBL" id="MEK8024555.1"/>
    </source>
</evidence>
<dbReference type="RefSeq" id="WP_341372337.1">
    <property type="nucleotide sequence ID" value="NZ_JBBUTF010000002.1"/>
</dbReference>
<dbReference type="Pfam" id="PF00239">
    <property type="entry name" value="Resolvase"/>
    <property type="match status" value="1"/>
</dbReference>
<dbReference type="InterPro" id="IPR050639">
    <property type="entry name" value="SSR_resolvase"/>
</dbReference>
<dbReference type="Gene3D" id="3.40.50.1390">
    <property type="entry name" value="Resolvase, N-terminal catalytic domain"/>
    <property type="match status" value="1"/>
</dbReference>
<gene>
    <name evidence="2" type="ORF">AACH11_01060</name>
</gene>
<dbReference type="InterPro" id="IPR011109">
    <property type="entry name" value="DNA_bind_recombinase_dom"/>
</dbReference>
<evidence type="ECO:0000313" key="3">
    <source>
        <dbReference type="Proteomes" id="UP001368500"/>
    </source>
</evidence>
<dbReference type="EMBL" id="JBBUTF010000002">
    <property type="protein sequence ID" value="MEK8024555.1"/>
    <property type="molecule type" value="Genomic_DNA"/>
</dbReference>
<protein>
    <submittedName>
        <fullName evidence="2">Recombinase family protein</fullName>
    </submittedName>
</protein>
<proteinExistence type="predicted"/>
<dbReference type="PANTHER" id="PTHR30461:SF23">
    <property type="entry name" value="DNA RECOMBINASE-RELATED"/>
    <property type="match status" value="1"/>
</dbReference>
<comment type="caution">
    <text evidence="2">The sequence shown here is derived from an EMBL/GenBank/DDBJ whole genome shotgun (WGS) entry which is preliminary data.</text>
</comment>
<dbReference type="Gene3D" id="3.90.1750.20">
    <property type="entry name" value="Putative Large Serine Recombinase, Chain B, Domain 2"/>
    <property type="match status" value="1"/>
</dbReference>
<dbReference type="SMART" id="SM00857">
    <property type="entry name" value="Resolvase"/>
    <property type="match status" value="1"/>
</dbReference>
<dbReference type="InterPro" id="IPR006119">
    <property type="entry name" value="Resolv_N"/>
</dbReference>
<accession>A0ABU9B638</accession>
<organism evidence="2 3">
    <name type="scientific">Pseudaquabacterium rugosum</name>
    <dbReference type="NCBI Taxonomy" id="2984194"/>
    <lineage>
        <taxon>Bacteria</taxon>
        <taxon>Pseudomonadati</taxon>
        <taxon>Pseudomonadota</taxon>
        <taxon>Betaproteobacteria</taxon>
        <taxon>Burkholderiales</taxon>
        <taxon>Sphaerotilaceae</taxon>
        <taxon>Pseudaquabacterium</taxon>
    </lineage>
</organism>
<name>A0ABU9B638_9BURK</name>
<dbReference type="SUPFAM" id="SSF53041">
    <property type="entry name" value="Resolvase-like"/>
    <property type="match status" value="1"/>
</dbReference>
<dbReference type="Pfam" id="PF07508">
    <property type="entry name" value="Recombinase"/>
    <property type="match status" value="1"/>
</dbReference>
<dbReference type="PANTHER" id="PTHR30461">
    <property type="entry name" value="DNA-INVERTASE FROM LAMBDOID PROPHAGE"/>
    <property type="match status" value="1"/>
</dbReference>
<dbReference type="InterPro" id="IPR036162">
    <property type="entry name" value="Resolvase-like_N_sf"/>
</dbReference>
<dbReference type="PROSITE" id="PS51737">
    <property type="entry name" value="RECOMBINASE_DNA_BIND"/>
    <property type="match status" value="1"/>
</dbReference>
<dbReference type="CDD" id="cd00338">
    <property type="entry name" value="Ser_Recombinase"/>
    <property type="match status" value="1"/>
</dbReference>
<reference evidence="2 3" key="1">
    <citation type="submission" date="2024-04" db="EMBL/GenBank/DDBJ databases">
        <title>Novel species of the genus Ideonella isolated from streams.</title>
        <authorList>
            <person name="Lu H."/>
        </authorList>
    </citation>
    <scope>NUCLEOTIDE SEQUENCE [LARGE SCALE GENOMIC DNA]</scope>
    <source>
        <strain evidence="2 3">BYS139W</strain>
    </source>
</reference>
<sequence length="497" mass="55734">MSTEHQRYSTENQAATIAEYAARHGMRIVRTYEDAGKSGLNLRGRGGLQALLHDVRQPNPGFNAVLVYDVSRWGRFPDPDEAAVYEHACKSRGIRVIYCAEPFNNDGSLPSTVFIGIKRSMAAEYSRELSVKVFAGASTIVRHGFRQGGAAGFGLRRQLIDEQHNVKGLLSRGEKKSIQTDRVVLVPGPADEIAVVHRIYRLFLEGGMPERVIASVLNREGIRSDSGAPWTRGTVHQILTNEKYIGHNVYNRTSYKLKVRHVRNPPSEWVRCDSAFEAIVPVHLFIQAQAIIAARSRHLDDEQLLDLLRKALEKHGALSGIVIDEDDDAPSSSIYRSRFGCLLRAYSLIGYRPRRDYAYLEINRALRRHHPELIEQMAASITGAGGWTVRDPATDLLTVNGEFTVSLVIARCKPTPAGAHRWRIRFDASLLPDITVVARMDPSNQRVFDHYVFPAIDFLPETLPTLEDNGFTLDAYRTDSLDFFYQLAGRMPLQDAA</sequence>
<feature type="domain" description="Recombinase" evidence="1">
    <location>
        <begin position="174"/>
        <end position="298"/>
    </location>
</feature>
<dbReference type="Proteomes" id="UP001368500">
    <property type="component" value="Unassembled WGS sequence"/>
</dbReference>
<dbReference type="InterPro" id="IPR038109">
    <property type="entry name" value="DNA_bind_recomb_sf"/>
</dbReference>